<dbReference type="SUPFAM" id="SSF49344">
    <property type="entry name" value="CBD9-like"/>
    <property type="match status" value="1"/>
</dbReference>
<sequence>MKTWLPAILLLVGPSMANMLQTRQDKESTLTTDTQCFTYMCINGTIDGSVERYVLSSTGQQTPGWMAIGFGTSMTNSPMVVLWSNSDGSITLSQRQATERTMPTIVDNPPRVAVVENSLSATSGDKIQYAFTIPSSGNSSPSIIWAFSDANPGSSAKDAKIHIHIDKGTTKMNFVKAADANTTGGSHRLGTTSTNTTSSGSNDSSTLFPSSCGILAFSTLVCGLLVLI</sequence>
<organism evidence="4 5">
    <name type="scientific">Moniliophthora roreri (strain MCA 2997)</name>
    <name type="common">Cocoa frosty pod rot fungus</name>
    <name type="synonym">Crinipellis roreri</name>
    <dbReference type="NCBI Taxonomy" id="1381753"/>
    <lineage>
        <taxon>Eukaryota</taxon>
        <taxon>Fungi</taxon>
        <taxon>Dikarya</taxon>
        <taxon>Basidiomycota</taxon>
        <taxon>Agaricomycotina</taxon>
        <taxon>Agaricomycetes</taxon>
        <taxon>Agaricomycetidae</taxon>
        <taxon>Agaricales</taxon>
        <taxon>Marasmiineae</taxon>
        <taxon>Marasmiaceae</taxon>
        <taxon>Moniliophthora</taxon>
    </lineage>
</organism>
<comment type="caution">
    <text evidence="4">The sequence shown here is derived from an EMBL/GenBank/DDBJ whole genome shotgun (WGS) entry which is preliminary data.</text>
</comment>
<feature type="signal peptide" evidence="2">
    <location>
        <begin position="1"/>
        <end position="17"/>
    </location>
</feature>
<evidence type="ECO:0000259" key="3">
    <source>
        <dbReference type="PROSITE" id="PS50836"/>
    </source>
</evidence>
<evidence type="ECO:0000256" key="2">
    <source>
        <dbReference type="SAM" id="SignalP"/>
    </source>
</evidence>
<dbReference type="Pfam" id="PF16010">
    <property type="entry name" value="CDH-cyt"/>
    <property type="match status" value="1"/>
</dbReference>
<dbReference type="Gene3D" id="2.60.40.1210">
    <property type="entry name" value="Cellobiose dehydrogenase, cytochrome domain"/>
    <property type="match status" value="1"/>
</dbReference>
<evidence type="ECO:0000313" key="5">
    <source>
        <dbReference type="Proteomes" id="UP000017559"/>
    </source>
</evidence>
<feature type="chain" id="PRO_5004714896" description="DOMON domain-containing protein" evidence="2">
    <location>
        <begin position="18"/>
        <end position="228"/>
    </location>
</feature>
<proteinExistence type="predicted"/>
<evidence type="ECO:0000313" key="4">
    <source>
        <dbReference type="EMBL" id="ESK95564.1"/>
    </source>
</evidence>
<feature type="region of interest" description="Disordered" evidence="1">
    <location>
        <begin position="183"/>
        <end position="203"/>
    </location>
</feature>
<protein>
    <recommendedName>
        <fullName evidence="3">DOMON domain-containing protein</fullName>
    </recommendedName>
</protein>
<feature type="domain" description="DOMON" evidence="3">
    <location>
        <begin position="38"/>
        <end position="168"/>
    </location>
</feature>
<dbReference type="InterPro" id="IPR015920">
    <property type="entry name" value="Cellobiose_DH-like_cyt"/>
</dbReference>
<dbReference type="PANTHER" id="PTHR47797:SF3">
    <property type="entry name" value="CYTOCHROME B561 DOMAIN-CONTAINING PROTEIN"/>
    <property type="match status" value="1"/>
</dbReference>
<keyword evidence="2" id="KW-0732">Signal</keyword>
<dbReference type="SMART" id="SM00664">
    <property type="entry name" value="DoH"/>
    <property type="match status" value="1"/>
</dbReference>
<dbReference type="InterPro" id="IPR005018">
    <property type="entry name" value="DOMON_domain"/>
</dbReference>
<gene>
    <name evidence="4" type="ORF">Moror_12638</name>
</gene>
<dbReference type="PANTHER" id="PTHR47797">
    <property type="entry name" value="DEHYDROGENASE, PUTATIVE (AFU_ORTHOLOGUE AFUA_8G05805)-RELATED"/>
    <property type="match status" value="1"/>
</dbReference>
<dbReference type="PROSITE" id="PS50836">
    <property type="entry name" value="DOMON"/>
    <property type="match status" value="1"/>
</dbReference>
<dbReference type="KEGG" id="mrr:Moror_12638"/>
<reference evidence="4 5" key="1">
    <citation type="journal article" date="2014" name="BMC Genomics">
        <title>Genome and secretome analysis of the hemibiotrophic fungal pathogen, Moniliophthora roreri, which causes frosty pod rot disease of cacao: mechanisms of the biotrophic and necrotrophic phases.</title>
        <authorList>
            <person name="Meinhardt L.W."/>
            <person name="Costa G.G.L."/>
            <person name="Thomazella D.P.T."/>
            <person name="Teixeira P.J.P.L."/>
            <person name="Carazzolle M.F."/>
            <person name="Schuster S.C."/>
            <person name="Carlson J.E."/>
            <person name="Guiltinan M.J."/>
            <person name="Mieczkowski P."/>
            <person name="Farmer A."/>
            <person name="Ramaraj T."/>
            <person name="Crozier J."/>
            <person name="Davis R.E."/>
            <person name="Shao J."/>
            <person name="Melnick R.L."/>
            <person name="Pereira G.A.G."/>
            <person name="Bailey B.A."/>
        </authorList>
    </citation>
    <scope>NUCLEOTIDE SEQUENCE [LARGE SCALE GENOMIC DNA]</scope>
    <source>
        <strain evidence="4 5">MCA 2997</strain>
    </source>
</reference>
<keyword evidence="5" id="KW-1185">Reference proteome</keyword>
<feature type="compositionally biased region" description="Low complexity" evidence="1">
    <location>
        <begin position="190"/>
        <end position="203"/>
    </location>
</feature>
<evidence type="ECO:0000256" key="1">
    <source>
        <dbReference type="SAM" id="MobiDB-lite"/>
    </source>
</evidence>
<dbReference type="EMBL" id="AWSO01000074">
    <property type="protein sequence ID" value="ESK95564.1"/>
    <property type="molecule type" value="Genomic_DNA"/>
</dbReference>
<dbReference type="Proteomes" id="UP000017559">
    <property type="component" value="Unassembled WGS sequence"/>
</dbReference>
<dbReference type="CDD" id="cd09630">
    <property type="entry name" value="CDH_like_cytochrome"/>
    <property type="match status" value="1"/>
</dbReference>
<dbReference type="AlphaFoldDB" id="V2YV55"/>
<accession>V2YV55</accession>
<name>V2YV55_MONRO</name>
<dbReference type="OrthoDB" id="19261at2759"/>
<dbReference type="STRING" id="1381753.V2YV55"/>
<dbReference type="HOGENOM" id="CLU_105946_0_0_1"/>